<dbReference type="AlphaFoldDB" id="A0A3P6FBK7"/>
<evidence type="ECO:0000313" key="1">
    <source>
        <dbReference type="EMBL" id="VDD42815.1"/>
    </source>
</evidence>
<gene>
    <name evidence="1" type="ORF">BOLC5T30362H</name>
</gene>
<protein>
    <submittedName>
        <fullName evidence="1">Uncharacterized protein</fullName>
    </submittedName>
</protein>
<organism evidence="1">
    <name type="scientific">Brassica oleracea</name>
    <name type="common">Wild cabbage</name>
    <dbReference type="NCBI Taxonomy" id="3712"/>
    <lineage>
        <taxon>Eukaryota</taxon>
        <taxon>Viridiplantae</taxon>
        <taxon>Streptophyta</taxon>
        <taxon>Embryophyta</taxon>
        <taxon>Tracheophyta</taxon>
        <taxon>Spermatophyta</taxon>
        <taxon>Magnoliopsida</taxon>
        <taxon>eudicotyledons</taxon>
        <taxon>Gunneridae</taxon>
        <taxon>Pentapetalae</taxon>
        <taxon>rosids</taxon>
        <taxon>malvids</taxon>
        <taxon>Brassicales</taxon>
        <taxon>Brassicaceae</taxon>
        <taxon>Brassiceae</taxon>
        <taxon>Brassica</taxon>
    </lineage>
</organism>
<name>A0A3P6FBK7_BRAOL</name>
<dbReference type="EMBL" id="LR031877">
    <property type="protein sequence ID" value="VDD42815.1"/>
    <property type="molecule type" value="Genomic_DNA"/>
</dbReference>
<reference evidence="1" key="1">
    <citation type="submission" date="2018-11" db="EMBL/GenBank/DDBJ databases">
        <authorList>
            <consortium name="Genoscope - CEA"/>
            <person name="William W."/>
        </authorList>
    </citation>
    <scope>NUCLEOTIDE SEQUENCE</scope>
</reference>
<sequence length="121" mass="14108">MKIEKILISFFFFFLFIGPFEIPRRIYHDDIAKTLVAGIPPEYLVDTFRRNILTDTFRRKFNLPGEPNRLKIFANRHLVYFNYTDGIPMTPCPSESSDIITLLLPSSLSPRPLSLKTNTLR</sequence>
<proteinExistence type="predicted"/>
<accession>A0A3P6FBK7</accession>